<evidence type="ECO:0000313" key="4">
    <source>
        <dbReference type="Proteomes" id="UP000486602"/>
    </source>
</evidence>
<gene>
    <name evidence="3" type="ORF">G3O08_18295</name>
</gene>
<dbReference type="NCBIfam" id="TIGR04183">
    <property type="entry name" value="Por_Secre_tail"/>
    <property type="match status" value="1"/>
</dbReference>
<evidence type="ECO:0000313" key="3">
    <source>
        <dbReference type="EMBL" id="NEN25445.1"/>
    </source>
</evidence>
<keyword evidence="1" id="KW-0732">Signal</keyword>
<dbReference type="EMBL" id="JAAGVY010000054">
    <property type="protein sequence ID" value="NEN25445.1"/>
    <property type="molecule type" value="Genomic_DNA"/>
</dbReference>
<dbReference type="RefSeq" id="WP_163286901.1">
    <property type="nucleotide sequence ID" value="NZ_JAAGVY010000054.1"/>
</dbReference>
<protein>
    <submittedName>
        <fullName evidence="3">T9SS type A sorting domain-containing protein</fullName>
    </submittedName>
</protein>
<organism evidence="3 4">
    <name type="scientific">Cryomorpha ignava</name>
    <dbReference type="NCBI Taxonomy" id="101383"/>
    <lineage>
        <taxon>Bacteria</taxon>
        <taxon>Pseudomonadati</taxon>
        <taxon>Bacteroidota</taxon>
        <taxon>Flavobacteriia</taxon>
        <taxon>Flavobacteriales</taxon>
        <taxon>Cryomorphaceae</taxon>
        <taxon>Cryomorpha</taxon>
    </lineage>
</organism>
<evidence type="ECO:0000256" key="1">
    <source>
        <dbReference type="ARBA" id="ARBA00022729"/>
    </source>
</evidence>
<comment type="caution">
    <text evidence="3">The sequence shown here is derived from an EMBL/GenBank/DDBJ whole genome shotgun (WGS) entry which is preliminary data.</text>
</comment>
<dbReference type="AlphaFoldDB" id="A0A7K3WXS7"/>
<reference evidence="3 4" key="1">
    <citation type="submission" date="2020-02" db="EMBL/GenBank/DDBJ databases">
        <title>Out from the shadows clarifying the taxonomy of the family Cryomorphaceae and related taxa by utilizing the GTDB taxonomic framework.</title>
        <authorList>
            <person name="Bowman J.P."/>
        </authorList>
    </citation>
    <scope>NUCLEOTIDE SEQUENCE [LARGE SCALE GENOMIC DNA]</scope>
    <source>
        <strain evidence="3 4">QSSC 1-22</strain>
    </source>
</reference>
<keyword evidence="4" id="KW-1185">Reference proteome</keyword>
<name>A0A7K3WXS7_9FLAO</name>
<accession>A0A7K3WXS7</accession>
<evidence type="ECO:0000259" key="2">
    <source>
        <dbReference type="Pfam" id="PF18962"/>
    </source>
</evidence>
<dbReference type="InterPro" id="IPR026444">
    <property type="entry name" value="Secre_tail"/>
</dbReference>
<dbReference type="Proteomes" id="UP000486602">
    <property type="component" value="Unassembled WGS sequence"/>
</dbReference>
<sequence length="322" mass="35831">MKNTLKIAGFFFLTINFCQGQNLVPNPGFEIYSNEFCGIMWSSEFNGTMIDWINPSGGAPQVFFTNNADTCYNHQPTSLYDGPIGIKGSQIPHSGNVMVGLWLYTISDLNQRQYVQTELITPMIAGHTYRVEFYVSLADSMEKSIDKIGAYLSAYQINSGSSDPLNYSPQIVAEDFIDDAVNWVLISDTIWAEDDYAYITIGNFYNDNATNTIENPLSSGAPGTYGAFYFLDDVKIEEINTTGTNEINVNDFSVFPTMVIDELTITLLKKSSINIYNSLGQVVFSKQQNNGVIKVNMSGFSKGVYIVSIQNNNGFISRKVIK</sequence>
<dbReference type="Pfam" id="PF18962">
    <property type="entry name" value="Por_Secre_tail"/>
    <property type="match status" value="1"/>
</dbReference>
<proteinExistence type="predicted"/>
<feature type="domain" description="Secretion system C-terminal sorting" evidence="2">
    <location>
        <begin position="256"/>
        <end position="321"/>
    </location>
</feature>
<dbReference type="Gene3D" id="2.60.120.260">
    <property type="entry name" value="Galactose-binding domain-like"/>
    <property type="match status" value="1"/>
</dbReference>